<dbReference type="EMBL" id="JAUDFV010000064">
    <property type="protein sequence ID" value="KAL2735635.1"/>
    <property type="molecule type" value="Genomic_DNA"/>
</dbReference>
<organism evidence="1 2">
    <name type="scientific">Vespula squamosa</name>
    <name type="common">Southern yellow jacket</name>
    <name type="synonym">Wasp</name>
    <dbReference type="NCBI Taxonomy" id="30214"/>
    <lineage>
        <taxon>Eukaryota</taxon>
        <taxon>Metazoa</taxon>
        <taxon>Ecdysozoa</taxon>
        <taxon>Arthropoda</taxon>
        <taxon>Hexapoda</taxon>
        <taxon>Insecta</taxon>
        <taxon>Pterygota</taxon>
        <taxon>Neoptera</taxon>
        <taxon>Endopterygota</taxon>
        <taxon>Hymenoptera</taxon>
        <taxon>Apocrita</taxon>
        <taxon>Aculeata</taxon>
        <taxon>Vespoidea</taxon>
        <taxon>Vespidae</taxon>
        <taxon>Vespinae</taxon>
        <taxon>Vespula</taxon>
    </lineage>
</organism>
<name>A0ABD2BS84_VESSQ</name>
<keyword evidence="2" id="KW-1185">Reference proteome</keyword>
<dbReference type="Proteomes" id="UP001607302">
    <property type="component" value="Unassembled WGS sequence"/>
</dbReference>
<sequence>MYTRDLNCFSYCCNQLSQLEEIVDSYHCSISEGCNKFRGNCSFVLTSTAYDNSLHNPIEKFNDLLIVDR</sequence>
<comment type="caution">
    <text evidence="1">The sequence shown here is derived from an EMBL/GenBank/DDBJ whole genome shotgun (WGS) entry which is preliminary data.</text>
</comment>
<reference evidence="1 2" key="1">
    <citation type="journal article" date="2024" name="Ann. Entomol. Soc. Am.">
        <title>Genomic analyses of the southern and eastern yellowjacket wasps (Hymenoptera: Vespidae) reveal evolutionary signatures of social life.</title>
        <authorList>
            <person name="Catto M.A."/>
            <person name="Caine P.B."/>
            <person name="Orr S.E."/>
            <person name="Hunt B.G."/>
            <person name="Goodisman M.A.D."/>
        </authorList>
    </citation>
    <scope>NUCLEOTIDE SEQUENCE [LARGE SCALE GENOMIC DNA]</scope>
    <source>
        <strain evidence="1">233</strain>
        <tissue evidence="1">Head and thorax</tissue>
    </source>
</reference>
<gene>
    <name evidence="1" type="ORF">V1478_003275</name>
</gene>
<dbReference type="AlphaFoldDB" id="A0ABD2BS84"/>
<proteinExistence type="predicted"/>
<protein>
    <submittedName>
        <fullName evidence="1">Uncharacterized protein</fullName>
    </submittedName>
</protein>
<accession>A0ABD2BS84</accession>
<evidence type="ECO:0000313" key="1">
    <source>
        <dbReference type="EMBL" id="KAL2735635.1"/>
    </source>
</evidence>
<evidence type="ECO:0000313" key="2">
    <source>
        <dbReference type="Proteomes" id="UP001607302"/>
    </source>
</evidence>